<keyword evidence="9" id="KW-0282">Flagellum</keyword>
<evidence type="ECO:0000256" key="6">
    <source>
        <dbReference type="SAM" id="MobiDB-lite"/>
    </source>
</evidence>
<dbReference type="GO" id="GO:0016020">
    <property type="term" value="C:membrane"/>
    <property type="evidence" value="ECO:0007669"/>
    <property type="project" value="InterPro"/>
</dbReference>
<dbReference type="GO" id="GO:0044781">
    <property type="term" value="P:bacterial-type flagellum organization"/>
    <property type="evidence" value="ECO:0007669"/>
    <property type="project" value="InterPro"/>
</dbReference>
<evidence type="ECO:0000256" key="7">
    <source>
        <dbReference type="SAM" id="Phobius"/>
    </source>
</evidence>
<keyword evidence="9" id="KW-0966">Cell projection</keyword>
<dbReference type="Pfam" id="PF04347">
    <property type="entry name" value="FliO"/>
    <property type="match status" value="1"/>
</dbReference>
<name>A0A7W8CRP7_9BACL</name>
<evidence type="ECO:0000256" key="4">
    <source>
        <dbReference type="ARBA" id="ARBA00022989"/>
    </source>
</evidence>
<evidence type="ECO:0000256" key="3">
    <source>
        <dbReference type="ARBA" id="ARBA00022692"/>
    </source>
</evidence>
<evidence type="ECO:0000256" key="8">
    <source>
        <dbReference type="SAM" id="SignalP"/>
    </source>
</evidence>
<keyword evidence="5 7" id="KW-0472">Membrane</keyword>
<dbReference type="EMBL" id="JACHHE010000002">
    <property type="protein sequence ID" value="MBB5179298.1"/>
    <property type="molecule type" value="Genomic_DNA"/>
</dbReference>
<evidence type="ECO:0000313" key="10">
    <source>
        <dbReference type="Proteomes" id="UP000525923"/>
    </source>
</evidence>
<keyword evidence="10" id="KW-1185">Reference proteome</keyword>
<keyword evidence="4 7" id="KW-1133">Transmembrane helix</keyword>
<feature type="compositionally biased region" description="Basic and acidic residues" evidence="6">
    <location>
        <begin position="203"/>
        <end position="216"/>
    </location>
</feature>
<feature type="region of interest" description="Disordered" evidence="6">
    <location>
        <begin position="191"/>
        <end position="216"/>
    </location>
</feature>
<evidence type="ECO:0000313" key="9">
    <source>
        <dbReference type="EMBL" id="MBB5179298.1"/>
    </source>
</evidence>
<evidence type="ECO:0000256" key="5">
    <source>
        <dbReference type="ARBA" id="ARBA00023136"/>
    </source>
</evidence>
<protein>
    <submittedName>
        <fullName evidence="9">Flagellar protein FliO/FliZ</fullName>
    </submittedName>
</protein>
<dbReference type="RefSeq" id="WP_135504677.1">
    <property type="nucleotide sequence ID" value="NZ_JACHHE010000002.1"/>
</dbReference>
<evidence type="ECO:0000256" key="1">
    <source>
        <dbReference type="ARBA" id="ARBA00004236"/>
    </source>
</evidence>
<gene>
    <name evidence="9" type="ORF">HNQ44_000722</name>
</gene>
<accession>A0A7W8CRP7</accession>
<keyword evidence="8" id="KW-0732">Signal</keyword>
<organism evidence="9 10">
    <name type="scientific">Planococcus koreensis</name>
    <dbReference type="NCBI Taxonomy" id="112331"/>
    <lineage>
        <taxon>Bacteria</taxon>
        <taxon>Bacillati</taxon>
        <taxon>Bacillota</taxon>
        <taxon>Bacilli</taxon>
        <taxon>Bacillales</taxon>
        <taxon>Caryophanaceae</taxon>
        <taxon>Planococcus</taxon>
    </lineage>
</organism>
<dbReference type="Proteomes" id="UP000525923">
    <property type="component" value="Unassembled WGS sequence"/>
</dbReference>
<keyword evidence="9" id="KW-0969">Cilium</keyword>
<sequence length="216" mass="23566">MAHIKSSILTILLMAALTAFVFPASASAEPNVADWLEEDGGDQEQAPAPNEAAVVKEEQSLFGIILKLVFYTLLILVMIYGLIKFLAIRQQKFQPNQAVKLMGGTPLGNNKSLQLVKVGNQVLLIGVGDQVTLIKEFADAEEIGLDAAPAETAPAGFTNPLLKLPQWKKSFVGAQDSKTGRFEELFNQSLEKQKHKQQQLKEALTKKPEGKEGNPK</sequence>
<feature type="signal peptide" evidence="8">
    <location>
        <begin position="1"/>
        <end position="28"/>
    </location>
</feature>
<evidence type="ECO:0000256" key="2">
    <source>
        <dbReference type="ARBA" id="ARBA00022475"/>
    </source>
</evidence>
<keyword evidence="2" id="KW-1003">Cell membrane</keyword>
<comment type="caution">
    <text evidence="9">The sequence shown here is derived from an EMBL/GenBank/DDBJ whole genome shotgun (WGS) entry which is preliminary data.</text>
</comment>
<dbReference type="AlphaFoldDB" id="A0A7W8CRP7"/>
<proteinExistence type="predicted"/>
<reference evidence="9 10" key="1">
    <citation type="submission" date="2020-08" db="EMBL/GenBank/DDBJ databases">
        <title>Genomic Encyclopedia of Type Strains, Phase IV (KMG-IV): sequencing the most valuable type-strain genomes for metagenomic binning, comparative biology and taxonomic classification.</title>
        <authorList>
            <person name="Goeker M."/>
        </authorList>
    </citation>
    <scope>NUCLEOTIDE SEQUENCE [LARGE SCALE GENOMIC DNA]</scope>
    <source>
        <strain evidence="9 10">DSM 15895</strain>
    </source>
</reference>
<feature type="chain" id="PRO_5031552261" evidence="8">
    <location>
        <begin position="29"/>
        <end position="216"/>
    </location>
</feature>
<dbReference type="InterPro" id="IPR022781">
    <property type="entry name" value="Flagellar_biosynth_FliO"/>
</dbReference>
<comment type="subcellular location">
    <subcellularLocation>
        <location evidence="1">Cell membrane</location>
    </subcellularLocation>
</comment>
<dbReference type="OrthoDB" id="2376965at2"/>
<keyword evidence="3 7" id="KW-0812">Transmembrane</keyword>
<feature type="transmembrane region" description="Helical" evidence="7">
    <location>
        <begin position="61"/>
        <end position="83"/>
    </location>
</feature>